<dbReference type="EMBL" id="GBRH01273275">
    <property type="protein sequence ID" value="JAD24620.1"/>
    <property type="molecule type" value="Transcribed_RNA"/>
</dbReference>
<sequence>MYNVTSSFQQIVLHDIAAHLYLMEI</sequence>
<accession>A0A0A8YH00</accession>
<dbReference type="AlphaFoldDB" id="A0A0A8YH00"/>
<reference evidence="1" key="1">
    <citation type="submission" date="2014-09" db="EMBL/GenBank/DDBJ databases">
        <authorList>
            <person name="Magalhaes I.L.F."/>
            <person name="Oliveira U."/>
            <person name="Santos F.R."/>
            <person name="Vidigal T.H.D.A."/>
            <person name="Brescovit A.D."/>
            <person name="Santos A.J."/>
        </authorList>
    </citation>
    <scope>NUCLEOTIDE SEQUENCE</scope>
    <source>
        <tissue evidence="1">Shoot tissue taken approximately 20 cm above the soil surface</tissue>
    </source>
</reference>
<organism evidence="1">
    <name type="scientific">Arundo donax</name>
    <name type="common">Giant reed</name>
    <name type="synonym">Donax arundinaceus</name>
    <dbReference type="NCBI Taxonomy" id="35708"/>
    <lineage>
        <taxon>Eukaryota</taxon>
        <taxon>Viridiplantae</taxon>
        <taxon>Streptophyta</taxon>
        <taxon>Embryophyta</taxon>
        <taxon>Tracheophyta</taxon>
        <taxon>Spermatophyta</taxon>
        <taxon>Magnoliopsida</taxon>
        <taxon>Liliopsida</taxon>
        <taxon>Poales</taxon>
        <taxon>Poaceae</taxon>
        <taxon>PACMAD clade</taxon>
        <taxon>Arundinoideae</taxon>
        <taxon>Arundineae</taxon>
        <taxon>Arundo</taxon>
    </lineage>
</organism>
<name>A0A0A8YH00_ARUDO</name>
<evidence type="ECO:0000313" key="1">
    <source>
        <dbReference type="EMBL" id="JAD24620.1"/>
    </source>
</evidence>
<proteinExistence type="predicted"/>
<protein>
    <submittedName>
        <fullName evidence="1">Uncharacterized protein</fullName>
    </submittedName>
</protein>
<reference evidence="1" key="2">
    <citation type="journal article" date="2015" name="Data Brief">
        <title>Shoot transcriptome of the giant reed, Arundo donax.</title>
        <authorList>
            <person name="Barrero R.A."/>
            <person name="Guerrero F.D."/>
            <person name="Moolhuijzen P."/>
            <person name="Goolsby J.A."/>
            <person name="Tidwell J."/>
            <person name="Bellgard S.E."/>
            <person name="Bellgard M.I."/>
        </authorList>
    </citation>
    <scope>NUCLEOTIDE SEQUENCE</scope>
    <source>
        <tissue evidence="1">Shoot tissue taken approximately 20 cm above the soil surface</tissue>
    </source>
</reference>